<keyword evidence="2" id="KW-1185">Reference proteome</keyword>
<dbReference type="InterPro" id="IPR006944">
    <property type="entry name" value="Phage/GTA_portal"/>
</dbReference>
<dbReference type="OrthoDB" id="395750at2"/>
<protein>
    <submittedName>
        <fullName evidence="1">Phage portal protein</fullName>
    </submittedName>
</protein>
<dbReference type="Proteomes" id="UP000371977">
    <property type="component" value="Unassembled WGS sequence"/>
</dbReference>
<gene>
    <name evidence="1" type="ORF">ESZ50_01325</name>
</gene>
<dbReference type="EMBL" id="SDGZ01000004">
    <property type="protein sequence ID" value="TYC50885.1"/>
    <property type="molecule type" value="Genomic_DNA"/>
</dbReference>
<accession>A0A6C2CCI4</accession>
<evidence type="ECO:0000313" key="1">
    <source>
        <dbReference type="EMBL" id="TYC50885.1"/>
    </source>
</evidence>
<comment type="caution">
    <text evidence="1">The sequence shown here is derived from an EMBL/GenBank/DDBJ whole genome shotgun (WGS) entry which is preliminary data.</text>
</comment>
<dbReference type="AlphaFoldDB" id="A0A6C2CCI4"/>
<name>A0A6C2CCI4_9LACO</name>
<organism evidence="1 2">
    <name type="scientific">Weissella muntiaci</name>
    <dbReference type="NCBI Taxonomy" id="2508881"/>
    <lineage>
        <taxon>Bacteria</taxon>
        <taxon>Bacillati</taxon>
        <taxon>Bacillota</taxon>
        <taxon>Bacilli</taxon>
        <taxon>Lactobacillales</taxon>
        <taxon>Lactobacillaceae</taxon>
        <taxon>Weissella</taxon>
    </lineage>
</organism>
<dbReference type="RefSeq" id="WP_148621795.1">
    <property type="nucleotide sequence ID" value="NZ_SDGZ01000004.1"/>
</dbReference>
<evidence type="ECO:0000313" key="2">
    <source>
        <dbReference type="Proteomes" id="UP000371977"/>
    </source>
</evidence>
<proteinExistence type="predicted"/>
<reference evidence="1 2" key="1">
    <citation type="submission" date="2019-01" db="EMBL/GenBank/DDBJ databases">
        <title>Weissella sp. nov., a novel lactic acid bacterium isolated from animal feces.</title>
        <authorList>
            <person name="Wang L.-T."/>
        </authorList>
    </citation>
    <scope>NUCLEOTIDE SEQUENCE [LARGE SCALE GENOMIC DNA]</scope>
    <source>
        <strain evidence="1 2">8H-2</strain>
    </source>
</reference>
<sequence length="366" mass="41293">MGWFDFRRKGVARDPVSDKLFEVIFSNEKRKMSEYGMQVVANFIARTFMTLKVESDKKVNQKALSISPNPNQNASEFWRDIVYKLVMENEALVITNDTKSLLIANDFTVDEFANVENVFSSVSVGNFTFQRSFISSDVWHLKLNTDDWRKSFIKTNEELDNIYNYVINNVKMRNQFRATVGIESNAGLNNQTNVEGSLKKVLDKVKNSITSDSIAIMPELTGIKYDEKSQSYSAGGTGVDEISRLKKLVIEDVAAMLGVPVAMISGTQADTSGVADQYRENVVMPILIMIQRELQMKFNDPSILLSFERDMSIVRNSEQIDKLISSGYATRNMIADLFAMKPTEGGDEFIMTKNYEQANKGGDVVD</sequence>
<dbReference type="Pfam" id="PF04860">
    <property type="entry name" value="Phage_portal"/>
    <property type="match status" value="1"/>
</dbReference>